<protein>
    <recommendedName>
        <fullName evidence="6">Heat shock protein 70</fullName>
    </recommendedName>
</protein>
<name>A0AAN9LRP9_CANGL</name>
<dbReference type="GO" id="GO:0005524">
    <property type="term" value="F:ATP binding"/>
    <property type="evidence" value="ECO:0007669"/>
    <property type="project" value="UniProtKB-KW"/>
</dbReference>
<evidence type="ECO:0000256" key="2">
    <source>
        <dbReference type="ARBA" id="ARBA00022840"/>
    </source>
</evidence>
<dbReference type="InterPro" id="IPR029048">
    <property type="entry name" value="HSP70_C_sf"/>
</dbReference>
<reference evidence="4 5" key="1">
    <citation type="submission" date="2024-01" db="EMBL/GenBank/DDBJ databases">
        <title>The genomes of 5 underutilized Papilionoideae crops provide insights into root nodulation and disease resistanc.</title>
        <authorList>
            <person name="Jiang F."/>
        </authorList>
    </citation>
    <scope>NUCLEOTIDE SEQUENCE [LARGE SCALE GENOMIC DNA]</scope>
    <source>
        <strain evidence="4">LVBAO_FW01</strain>
        <tissue evidence="4">Leaves</tissue>
    </source>
</reference>
<dbReference type="InterPro" id="IPR043129">
    <property type="entry name" value="ATPase_NBD"/>
</dbReference>
<keyword evidence="5" id="KW-1185">Reference proteome</keyword>
<dbReference type="PANTHER" id="PTHR19375">
    <property type="entry name" value="HEAT SHOCK PROTEIN 70KDA"/>
    <property type="match status" value="1"/>
</dbReference>
<dbReference type="PROSITE" id="PS00297">
    <property type="entry name" value="HSP70_1"/>
    <property type="match status" value="1"/>
</dbReference>
<keyword evidence="2" id="KW-0067">ATP-binding</keyword>
<dbReference type="EMBL" id="JAYMYQ010000004">
    <property type="protein sequence ID" value="KAK7340861.1"/>
    <property type="molecule type" value="Genomic_DNA"/>
</dbReference>
<dbReference type="InterPro" id="IPR013126">
    <property type="entry name" value="Hsp_70_fam"/>
</dbReference>
<accession>A0AAN9LRP9</accession>
<dbReference type="PRINTS" id="PR00301">
    <property type="entry name" value="HEATSHOCK70"/>
</dbReference>
<evidence type="ECO:0000313" key="4">
    <source>
        <dbReference type="EMBL" id="KAK7340861.1"/>
    </source>
</evidence>
<sequence length="262" mass="28795">MAPYGGTTTAIGNRKIAPHDGTSAIGIDLGTTSSYAAVWRNDRLEIIVNDQGNTTTPSYVAFTPTRRLMGDAAKNQDVINTTNTIFDIKRLIGRKFSDPMVQIDRKLWPFKVIGDNNDKPMIVVNYSGEEKQFSAEEISSMVLSKMQDLKKMNDAINDVFQWLDSVEESAKREDFDHRMNVLSSVIDPIMRNMIKNAENEKEENNGSPSGHGSNKGNKLPGPGSSKGKKRAISIMGKAGVGTVYSAASRVIEGAFENFTKLI</sequence>
<dbReference type="FunFam" id="3.30.30.30:FF:000001">
    <property type="entry name" value="heat shock 70 kDa protein-like"/>
    <property type="match status" value="1"/>
</dbReference>
<dbReference type="AlphaFoldDB" id="A0AAN9LRP9"/>
<gene>
    <name evidence="4" type="ORF">VNO77_21577</name>
</gene>
<dbReference type="Gene3D" id="3.30.420.40">
    <property type="match status" value="1"/>
</dbReference>
<dbReference type="InterPro" id="IPR018181">
    <property type="entry name" value="Heat_shock_70_CS"/>
</dbReference>
<dbReference type="SUPFAM" id="SSF53067">
    <property type="entry name" value="Actin-like ATPase domain"/>
    <property type="match status" value="1"/>
</dbReference>
<feature type="region of interest" description="Disordered" evidence="3">
    <location>
        <begin position="200"/>
        <end position="230"/>
    </location>
</feature>
<dbReference type="Pfam" id="PF00012">
    <property type="entry name" value="HSP70"/>
    <property type="match status" value="1"/>
</dbReference>
<evidence type="ECO:0000313" key="5">
    <source>
        <dbReference type="Proteomes" id="UP001367508"/>
    </source>
</evidence>
<comment type="caution">
    <text evidence="4">The sequence shown here is derived from an EMBL/GenBank/DDBJ whole genome shotgun (WGS) entry which is preliminary data.</text>
</comment>
<dbReference type="Proteomes" id="UP001367508">
    <property type="component" value="Unassembled WGS sequence"/>
</dbReference>
<evidence type="ECO:0000256" key="1">
    <source>
        <dbReference type="ARBA" id="ARBA00022741"/>
    </source>
</evidence>
<dbReference type="Gene3D" id="3.30.30.30">
    <property type="match status" value="1"/>
</dbReference>
<evidence type="ECO:0000256" key="3">
    <source>
        <dbReference type="SAM" id="MobiDB-lite"/>
    </source>
</evidence>
<feature type="compositionally biased region" description="Low complexity" evidence="3">
    <location>
        <begin position="215"/>
        <end position="225"/>
    </location>
</feature>
<dbReference type="SUPFAM" id="SSF100934">
    <property type="entry name" value="Heat shock protein 70kD (HSP70), C-terminal subdomain"/>
    <property type="match status" value="1"/>
</dbReference>
<dbReference type="GO" id="GO:0140662">
    <property type="term" value="F:ATP-dependent protein folding chaperone"/>
    <property type="evidence" value="ECO:0007669"/>
    <property type="project" value="InterPro"/>
</dbReference>
<organism evidence="4 5">
    <name type="scientific">Canavalia gladiata</name>
    <name type="common">Sword bean</name>
    <name type="synonym">Dolichos gladiatus</name>
    <dbReference type="NCBI Taxonomy" id="3824"/>
    <lineage>
        <taxon>Eukaryota</taxon>
        <taxon>Viridiplantae</taxon>
        <taxon>Streptophyta</taxon>
        <taxon>Embryophyta</taxon>
        <taxon>Tracheophyta</taxon>
        <taxon>Spermatophyta</taxon>
        <taxon>Magnoliopsida</taxon>
        <taxon>eudicotyledons</taxon>
        <taxon>Gunneridae</taxon>
        <taxon>Pentapetalae</taxon>
        <taxon>rosids</taxon>
        <taxon>fabids</taxon>
        <taxon>Fabales</taxon>
        <taxon>Fabaceae</taxon>
        <taxon>Papilionoideae</taxon>
        <taxon>50 kb inversion clade</taxon>
        <taxon>NPAAA clade</taxon>
        <taxon>indigoferoid/millettioid clade</taxon>
        <taxon>Phaseoleae</taxon>
        <taxon>Canavalia</taxon>
    </lineage>
</organism>
<evidence type="ECO:0008006" key="6">
    <source>
        <dbReference type="Google" id="ProtNLM"/>
    </source>
</evidence>
<proteinExistence type="predicted"/>
<keyword evidence="1" id="KW-0547">Nucleotide-binding</keyword>